<evidence type="ECO:0000256" key="4">
    <source>
        <dbReference type="ARBA" id="ARBA00022840"/>
    </source>
</evidence>
<dbReference type="PANTHER" id="PTHR21299">
    <property type="entry name" value="CYTIDYLATE KINASE/PANTOATE-BETA-ALANINE LIGASE"/>
    <property type="match status" value="1"/>
</dbReference>
<dbReference type="Proteomes" id="UP000631114">
    <property type="component" value="Unassembled WGS sequence"/>
</dbReference>
<dbReference type="OrthoDB" id="2020436at2759"/>
<keyword evidence="2" id="KW-0963">Cytoplasm</keyword>
<dbReference type="GO" id="GO:0005829">
    <property type="term" value="C:cytosol"/>
    <property type="evidence" value="ECO:0007669"/>
    <property type="project" value="TreeGrafter"/>
</dbReference>
<dbReference type="FunFam" id="3.40.50.620:FF:000160">
    <property type="entry name" value="Pantoate--beta-alanine ligase"/>
    <property type="match status" value="1"/>
</dbReference>
<keyword evidence="3" id="KW-0547">Nucleotide-binding</keyword>
<name>A0A835I8G8_9MAGN</name>
<dbReference type="AlphaFoldDB" id="A0A835I8G8"/>
<feature type="compositionally biased region" description="Basic residues" evidence="7">
    <location>
        <begin position="325"/>
        <end position="334"/>
    </location>
</feature>
<evidence type="ECO:0000256" key="2">
    <source>
        <dbReference type="ARBA" id="ARBA00022490"/>
    </source>
</evidence>
<dbReference type="EMBL" id="JADFTS010000004">
    <property type="protein sequence ID" value="KAF9611203.1"/>
    <property type="molecule type" value="Genomic_DNA"/>
</dbReference>
<comment type="caution">
    <text evidence="8">The sequence shown here is derived from an EMBL/GenBank/DDBJ whole genome shotgun (WGS) entry which is preliminary data.</text>
</comment>
<evidence type="ECO:0000313" key="8">
    <source>
        <dbReference type="EMBL" id="KAF9611203.1"/>
    </source>
</evidence>
<evidence type="ECO:0000256" key="7">
    <source>
        <dbReference type="SAM" id="MobiDB-lite"/>
    </source>
</evidence>
<dbReference type="HAMAP" id="MF_00158">
    <property type="entry name" value="PanC"/>
    <property type="match status" value="1"/>
</dbReference>
<evidence type="ECO:0000256" key="5">
    <source>
        <dbReference type="ARBA" id="ARBA00029902"/>
    </source>
</evidence>
<sequence length="489" mass="53536">MATGLEIITEKDKMRKWSRSMRAKGKTIGLVPTMGYLHEGHISLIKEAQKHSDVIVVSIYVNPGQFSPSEDLSTYPSDFQGDLDKLKALPVNVVFHPYNLYDYGNSDIESKNNDPKSNDGSGGGGNDVVSCVEDSKLGHETWVRVERLEKGMCGKSRPVFFRGVATIVTKLFNIVEPDVAIFGKKDYQQWRIICRMVRDLDFAVTIIGSEIVREADGLAMSSRIMSPFTRRAEQGLFSAMLYHHALSINRSLSRAKLTAQNGQISCRDLRDLVTQAILEAGGKIDYAEVCPVLSGQILLLRLNPTMDLALTSSEKPSNVETMSKNQKKRWKKKNKDGAGTAGTNNAMNEAQDPNNEQVGKEQDNNPESDTTYAADEGVIEIIDADNTQGNQEPMNVDNNEQDLAVVAVVSADGNTEAPCQSSFAVLDTELVAAAQLEVIDVGDNHLEIYHDAQVETVSVLLESETDGIERDSLTDVVRALGATDSGGPH</sequence>
<feature type="region of interest" description="Disordered" evidence="7">
    <location>
        <begin position="313"/>
        <end position="370"/>
    </location>
</feature>
<dbReference type="Gene3D" id="3.40.50.620">
    <property type="entry name" value="HUPs"/>
    <property type="match status" value="1"/>
</dbReference>
<dbReference type="InterPro" id="IPR003721">
    <property type="entry name" value="Pantoate_ligase"/>
</dbReference>
<accession>A0A835I8G8</accession>
<feature type="compositionally biased region" description="Polar residues" evidence="7">
    <location>
        <begin position="313"/>
        <end position="323"/>
    </location>
</feature>
<proteinExistence type="inferred from homology"/>
<gene>
    <name evidence="8" type="ORF">IFM89_027517</name>
</gene>
<dbReference type="NCBIfam" id="TIGR00018">
    <property type="entry name" value="panC"/>
    <property type="match status" value="1"/>
</dbReference>
<dbReference type="GO" id="GO:0005524">
    <property type="term" value="F:ATP binding"/>
    <property type="evidence" value="ECO:0007669"/>
    <property type="project" value="UniProtKB-KW"/>
</dbReference>
<dbReference type="SUPFAM" id="SSF52374">
    <property type="entry name" value="Nucleotidylyl transferase"/>
    <property type="match status" value="1"/>
</dbReference>
<dbReference type="GO" id="GO:0015940">
    <property type="term" value="P:pantothenate biosynthetic process"/>
    <property type="evidence" value="ECO:0007669"/>
    <property type="project" value="InterPro"/>
</dbReference>
<reference evidence="8 9" key="1">
    <citation type="submission" date="2020-10" db="EMBL/GenBank/DDBJ databases">
        <title>The Coptis chinensis genome and diversification of protoberbering-type alkaloids.</title>
        <authorList>
            <person name="Wang B."/>
            <person name="Shu S."/>
            <person name="Song C."/>
            <person name="Liu Y."/>
        </authorList>
    </citation>
    <scope>NUCLEOTIDE SEQUENCE [LARGE SCALE GENOMIC DNA]</scope>
    <source>
        <strain evidence="8">HL-2020</strain>
        <tissue evidence="8">Leaf</tissue>
    </source>
</reference>
<keyword evidence="4" id="KW-0067">ATP-binding</keyword>
<dbReference type="Pfam" id="PF02569">
    <property type="entry name" value="Pantoate_ligase"/>
    <property type="match status" value="1"/>
</dbReference>
<evidence type="ECO:0000256" key="3">
    <source>
        <dbReference type="ARBA" id="ARBA00022741"/>
    </source>
</evidence>
<evidence type="ECO:0000313" key="9">
    <source>
        <dbReference type="Proteomes" id="UP000631114"/>
    </source>
</evidence>
<dbReference type="InterPro" id="IPR014729">
    <property type="entry name" value="Rossmann-like_a/b/a_fold"/>
</dbReference>
<dbReference type="GO" id="GO:0004592">
    <property type="term" value="F:pantoate-beta-alanine ligase activity"/>
    <property type="evidence" value="ECO:0007669"/>
    <property type="project" value="InterPro"/>
</dbReference>
<organism evidence="8 9">
    <name type="scientific">Coptis chinensis</name>
    <dbReference type="NCBI Taxonomy" id="261450"/>
    <lineage>
        <taxon>Eukaryota</taxon>
        <taxon>Viridiplantae</taxon>
        <taxon>Streptophyta</taxon>
        <taxon>Embryophyta</taxon>
        <taxon>Tracheophyta</taxon>
        <taxon>Spermatophyta</taxon>
        <taxon>Magnoliopsida</taxon>
        <taxon>Ranunculales</taxon>
        <taxon>Ranunculaceae</taxon>
        <taxon>Coptidoideae</taxon>
        <taxon>Coptis</taxon>
    </lineage>
</organism>
<dbReference type="PANTHER" id="PTHR21299:SF1">
    <property type="entry name" value="PANTOATE--BETA-ALANINE LIGASE"/>
    <property type="match status" value="1"/>
</dbReference>
<feature type="compositionally biased region" description="Polar residues" evidence="7">
    <location>
        <begin position="341"/>
        <end position="357"/>
    </location>
</feature>
<keyword evidence="9" id="KW-1185">Reference proteome</keyword>
<evidence type="ECO:0000256" key="6">
    <source>
        <dbReference type="ARBA" id="ARBA00032806"/>
    </source>
</evidence>
<protein>
    <recommendedName>
        <fullName evidence="1">Pantoate--beta-alanine ligase</fullName>
    </recommendedName>
    <alternativeName>
        <fullName evidence="6">Pantoate-activating enzyme</fullName>
    </alternativeName>
    <alternativeName>
        <fullName evidence="5">Pantothenate synthetase</fullName>
    </alternativeName>
</protein>
<evidence type="ECO:0000256" key="1">
    <source>
        <dbReference type="ARBA" id="ARBA00015647"/>
    </source>
</evidence>